<name>A0A484LNB3_9ASTE</name>
<evidence type="ECO:0000256" key="1">
    <source>
        <dbReference type="SAM" id="Coils"/>
    </source>
</evidence>
<dbReference type="OrthoDB" id="1744646at2759"/>
<dbReference type="AlphaFoldDB" id="A0A484LNB3"/>
<dbReference type="Proteomes" id="UP000595140">
    <property type="component" value="Unassembled WGS sequence"/>
</dbReference>
<accession>A0A484LNB3</accession>
<keyword evidence="4" id="KW-1185">Reference proteome</keyword>
<evidence type="ECO:0000313" key="4">
    <source>
        <dbReference type="Proteomes" id="UP000595140"/>
    </source>
</evidence>
<dbReference type="InterPro" id="IPR005162">
    <property type="entry name" value="Retrotrans_gag_dom"/>
</dbReference>
<protein>
    <recommendedName>
        <fullName evidence="2">Retrotransposon gag domain-containing protein</fullName>
    </recommendedName>
</protein>
<reference evidence="3 4" key="1">
    <citation type="submission" date="2018-04" db="EMBL/GenBank/DDBJ databases">
        <authorList>
            <person name="Vogel A."/>
        </authorList>
    </citation>
    <scope>NUCLEOTIDE SEQUENCE [LARGE SCALE GENOMIC DNA]</scope>
</reference>
<sequence length="193" mass="22635">MEGRVESQPRELTHGRLGNVPDWVQQVEAMLERLERKVKEKNDKDKRQLANSPFTASEEECLLFFHSLRGRAAEWFDKLPPGRIDSFNELADKFKAKFQENCTKRKNFAYLSATGQRESKNLTKFLMRWRDEVNKVEEIDDKTMLSLFLSGLRAGELYKEFCKRLPAPTRKPTTWHGNLLKQKISTTQRKKLS</sequence>
<dbReference type="Pfam" id="PF03732">
    <property type="entry name" value="Retrotrans_gag"/>
    <property type="match status" value="1"/>
</dbReference>
<gene>
    <name evidence="3" type="ORF">CCAM_LOCUS19530</name>
</gene>
<evidence type="ECO:0000313" key="3">
    <source>
        <dbReference type="EMBL" id="VFQ77754.1"/>
    </source>
</evidence>
<feature type="coiled-coil region" evidence="1">
    <location>
        <begin position="24"/>
        <end position="51"/>
    </location>
</feature>
<feature type="domain" description="Retrotransposon gag" evidence="2">
    <location>
        <begin position="63"/>
        <end position="153"/>
    </location>
</feature>
<dbReference type="PANTHER" id="PTHR33223:SF10">
    <property type="entry name" value="AMINOTRANSFERASE-LIKE PLANT MOBILE DOMAIN-CONTAINING PROTEIN"/>
    <property type="match status" value="1"/>
</dbReference>
<dbReference type="PANTHER" id="PTHR33223">
    <property type="entry name" value="CCHC-TYPE DOMAIN-CONTAINING PROTEIN"/>
    <property type="match status" value="1"/>
</dbReference>
<keyword evidence="1" id="KW-0175">Coiled coil</keyword>
<dbReference type="EMBL" id="OOIL02001701">
    <property type="protein sequence ID" value="VFQ77754.1"/>
    <property type="molecule type" value="Genomic_DNA"/>
</dbReference>
<organism evidence="3 4">
    <name type="scientific">Cuscuta campestris</name>
    <dbReference type="NCBI Taxonomy" id="132261"/>
    <lineage>
        <taxon>Eukaryota</taxon>
        <taxon>Viridiplantae</taxon>
        <taxon>Streptophyta</taxon>
        <taxon>Embryophyta</taxon>
        <taxon>Tracheophyta</taxon>
        <taxon>Spermatophyta</taxon>
        <taxon>Magnoliopsida</taxon>
        <taxon>eudicotyledons</taxon>
        <taxon>Gunneridae</taxon>
        <taxon>Pentapetalae</taxon>
        <taxon>asterids</taxon>
        <taxon>lamiids</taxon>
        <taxon>Solanales</taxon>
        <taxon>Convolvulaceae</taxon>
        <taxon>Cuscuteae</taxon>
        <taxon>Cuscuta</taxon>
        <taxon>Cuscuta subgen. Grammica</taxon>
        <taxon>Cuscuta sect. Cleistogrammica</taxon>
    </lineage>
</organism>
<proteinExistence type="predicted"/>
<evidence type="ECO:0000259" key="2">
    <source>
        <dbReference type="Pfam" id="PF03732"/>
    </source>
</evidence>